<dbReference type="EMBL" id="LAZR01027516">
    <property type="protein sequence ID" value="KKL65481.1"/>
    <property type="molecule type" value="Genomic_DNA"/>
</dbReference>
<proteinExistence type="predicted"/>
<name>A0A0F9EGT4_9ZZZZ</name>
<accession>A0A0F9EGT4</accession>
<comment type="caution">
    <text evidence="1">The sequence shown here is derived from an EMBL/GenBank/DDBJ whole genome shotgun (WGS) entry which is preliminary data.</text>
</comment>
<evidence type="ECO:0000313" key="1">
    <source>
        <dbReference type="EMBL" id="KKL65481.1"/>
    </source>
</evidence>
<gene>
    <name evidence="1" type="ORF">LCGC14_2154590</name>
</gene>
<dbReference type="AlphaFoldDB" id="A0A0F9EGT4"/>
<organism evidence="1">
    <name type="scientific">marine sediment metagenome</name>
    <dbReference type="NCBI Taxonomy" id="412755"/>
    <lineage>
        <taxon>unclassified sequences</taxon>
        <taxon>metagenomes</taxon>
        <taxon>ecological metagenomes</taxon>
    </lineage>
</organism>
<reference evidence="1" key="1">
    <citation type="journal article" date="2015" name="Nature">
        <title>Complex archaea that bridge the gap between prokaryotes and eukaryotes.</title>
        <authorList>
            <person name="Spang A."/>
            <person name="Saw J.H."/>
            <person name="Jorgensen S.L."/>
            <person name="Zaremba-Niedzwiedzka K."/>
            <person name="Martijn J."/>
            <person name="Lind A.E."/>
            <person name="van Eijk R."/>
            <person name="Schleper C."/>
            <person name="Guy L."/>
            <person name="Ettema T.J."/>
        </authorList>
    </citation>
    <scope>NUCLEOTIDE SEQUENCE</scope>
</reference>
<sequence length="103" mass="11966">MTECIICGTPAVDKHEIFFGHLFRKLSIQYGFQVLVCRRHHDTAHGKRHHKKYQLFDELDKRAIQKVFCDTIGIDYQQTLLAMNQRNKQKLAEISSLIAAPVL</sequence>
<protein>
    <submittedName>
        <fullName evidence="1">Uncharacterized protein</fullName>
    </submittedName>
</protein>